<name>A0ABN2EPJ6_9ACTN</name>
<proteinExistence type="predicted"/>
<dbReference type="Proteomes" id="UP001500190">
    <property type="component" value="Unassembled WGS sequence"/>
</dbReference>
<sequence length="127" mass="14526">MGDTEMTMTYAQPLTRRYTRARLAVPALWRQVIRTGDKPEHTMTEPDRSAHTQLEIYDGVLAAFERRDEVAAVLRSAADRPAAVRRLRAEFGLSHLQATTLVDLPLTTECRDRIARRAEELRTALHR</sequence>
<protein>
    <recommendedName>
        <fullName evidence="3">DNA topoisomerase (ATP-hydrolyzing)</fullName>
    </recommendedName>
</protein>
<dbReference type="Gene3D" id="1.10.268.10">
    <property type="entry name" value="Topoisomerase, domain 3"/>
    <property type="match status" value="1"/>
</dbReference>
<organism evidence="1 2">
    <name type="scientific">Kribbella karoonensis</name>
    <dbReference type="NCBI Taxonomy" id="324851"/>
    <lineage>
        <taxon>Bacteria</taxon>
        <taxon>Bacillati</taxon>
        <taxon>Actinomycetota</taxon>
        <taxon>Actinomycetes</taxon>
        <taxon>Propionibacteriales</taxon>
        <taxon>Kribbellaceae</taxon>
        <taxon>Kribbella</taxon>
    </lineage>
</organism>
<evidence type="ECO:0000313" key="1">
    <source>
        <dbReference type="EMBL" id="GAA1612479.1"/>
    </source>
</evidence>
<accession>A0ABN2EPJ6</accession>
<keyword evidence="2" id="KW-1185">Reference proteome</keyword>
<evidence type="ECO:0008006" key="3">
    <source>
        <dbReference type="Google" id="ProtNLM"/>
    </source>
</evidence>
<dbReference type="InterPro" id="IPR013757">
    <property type="entry name" value="Topo_IIA_A_a_sf"/>
</dbReference>
<dbReference type="EMBL" id="BAAAND010000012">
    <property type="protein sequence ID" value="GAA1612479.1"/>
    <property type="molecule type" value="Genomic_DNA"/>
</dbReference>
<reference evidence="1 2" key="1">
    <citation type="journal article" date="2019" name="Int. J. Syst. Evol. Microbiol.">
        <title>The Global Catalogue of Microorganisms (GCM) 10K type strain sequencing project: providing services to taxonomists for standard genome sequencing and annotation.</title>
        <authorList>
            <consortium name="The Broad Institute Genomics Platform"/>
            <consortium name="The Broad Institute Genome Sequencing Center for Infectious Disease"/>
            <person name="Wu L."/>
            <person name="Ma J."/>
        </authorList>
    </citation>
    <scope>NUCLEOTIDE SEQUENCE [LARGE SCALE GENOMIC DNA]</scope>
    <source>
        <strain evidence="1 2">JCM 14304</strain>
    </source>
</reference>
<gene>
    <name evidence="1" type="ORF">GCM10009742_74560</name>
</gene>
<evidence type="ECO:0000313" key="2">
    <source>
        <dbReference type="Proteomes" id="UP001500190"/>
    </source>
</evidence>
<comment type="caution">
    <text evidence="1">The sequence shown here is derived from an EMBL/GenBank/DDBJ whole genome shotgun (WGS) entry which is preliminary data.</text>
</comment>